<gene>
    <name evidence="1" type="ORF">BBRV_LOCUS119841</name>
</gene>
<evidence type="ECO:0000313" key="1">
    <source>
        <dbReference type="EMBL" id="CAD1581633.1"/>
    </source>
</evidence>
<dbReference type="EMBL" id="CADCXW020000347">
    <property type="protein sequence ID" value="CAD1581633.1"/>
    <property type="molecule type" value="Genomic_DNA"/>
</dbReference>
<protein>
    <submittedName>
        <fullName evidence="1">Uncharacterized protein</fullName>
    </submittedName>
</protein>
<proteinExistence type="predicted"/>
<name>A0A6V7LZQ3_9HYME</name>
<sequence length="179" mass="20055">MDVIFMCTKISKTRHVTSETFMQTSLSIPLNSSKSPSKKYLLEVLDPVQTIFNRRPEQGPSNRPSMVNLWQFQKGPQEVAAKASLGDVYGTFPEMSHICLGNATLNAIFPPGKCLQGVSWIALISSTASLMDVSIKCPEIVPQTWHVTLTLSYRHPSQFHQNLLTRKGLQVYLTDLLDF</sequence>
<dbReference type="AlphaFoldDB" id="A0A6V7LZQ3"/>
<accession>A0A6V7LZQ3</accession>
<reference evidence="1" key="1">
    <citation type="submission" date="2020-07" db="EMBL/GenBank/DDBJ databases">
        <authorList>
            <person name="Ferguson B K."/>
        </authorList>
    </citation>
    <scope>NUCLEOTIDE SEQUENCE</scope>
    <source>
        <strain evidence="1">L06</strain>
    </source>
</reference>
<organism evidence="1">
    <name type="scientific">Bracon brevicornis</name>
    <dbReference type="NCBI Taxonomy" id="1563983"/>
    <lineage>
        <taxon>Eukaryota</taxon>
        <taxon>Metazoa</taxon>
        <taxon>Ecdysozoa</taxon>
        <taxon>Arthropoda</taxon>
        <taxon>Hexapoda</taxon>
        <taxon>Insecta</taxon>
        <taxon>Pterygota</taxon>
        <taxon>Neoptera</taxon>
        <taxon>Endopterygota</taxon>
        <taxon>Hymenoptera</taxon>
        <taxon>Apocrita</taxon>
        <taxon>Ichneumonoidea</taxon>
        <taxon>Braconidae</taxon>
        <taxon>Braconinae</taxon>
        <taxon>Bracon</taxon>
    </lineage>
</organism>